<dbReference type="SUPFAM" id="SSF50494">
    <property type="entry name" value="Trypsin-like serine proteases"/>
    <property type="match status" value="1"/>
</dbReference>
<keyword evidence="2" id="KW-1185">Reference proteome</keyword>
<dbReference type="InParanoid" id="H2XQK3"/>
<evidence type="ECO:0000313" key="2">
    <source>
        <dbReference type="Proteomes" id="UP000008144"/>
    </source>
</evidence>
<proteinExistence type="predicted"/>
<dbReference type="AlphaFoldDB" id="H2XQK3"/>
<accession>H2XQK3</accession>
<sequence length="108" mass="12402">EVICISLYLKIHLWDGCICKTTRCDKGYERDFAVLRIIGDYKNLNKTDLAIADKNYEVEYLDWLFAIGAPGKFPNSISCVTVMNAKQTGKYVEPNHRNASRNTYIQYA</sequence>
<protein>
    <submittedName>
        <fullName evidence="1">Uncharacterized protein</fullName>
    </submittedName>
</protein>
<evidence type="ECO:0000313" key="1">
    <source>
        <dbReference type="Ensembl" id="ENSCINP00000031937.1"/>
    </source>
</evidence>
<dbReference type="Proteomes" id="UP000008144">
    <property type="component" value="Unassembled WGS sequence"/>
</dbReference>
<reference evidence="1" key="2">
    <citation type="submission" date="2025-08" db="UniProtKB">
        <authorList>
            <consortium name="Ensembl"/>
        </authorList>
    </citation>
    <scope>IDENTIFICATION</scope>
</reference>
<dbReference type="InterPro" id="IPR009003">
    <property type="entry name" value="Peptidase_S1_PA"/>
</dbReference>
<organism evidence="1 2">
    <name type="scientific">Ciona intestinalis</name>
    <name type="common">Transparent sea squirt</name>
    <name type="synonym">Ascidia intestinalis</name>
    <dbReference type="NCBI Taxonomy" id="7719"/>
    <lineage>
        <taxon>Eukaryota</taxon>
        <taxon>Metazoa</taxon>
        <taxon>Chordata</taxon>
        <taxon>Tunicata</taxon>
        <taxon>Ascidiacea</taxon>
        <taxon>Phlebobranchia</taxon>
        <taxon>Cionidae</taxon>
        <taxon>Ciona</taxon>
    </lineage>
</organism>
<dbReference type="Ensembl" id="ENSCINT00000033704.1">
    <property type="protein sequence ID" value="ENSCINP00000031937.1"/>
    <property type="gene ID" value="ENSCING00000024281.1"/>
</dbReference>
<reference evidence="1" key="3">
    <citation type="submission" date="2025-09" db="UniProtKB">
        <authorList>
            <consortium name="Ensembl"/>
        </authorList>
    </citation>
    <scope>IDENTIFICATION</scope>
</reference>
<reference evidence="2" key="1">
    <citation type="journal article" date="2002" name="Science">
        <title>The draft genome of Ciona intestinalis: insights into chordate and vertebrate origins.</title>
        <authorList>
            <person name="Dehal P."/>
            <person name="Satou Y."/>
            <person name="Campbell R.K."/>
            <person name="Chapman J."/>
            <person name="Degnan B."/>
            <person name="De Tomaso A."/>
            <person name="Davidson B."/>
            <person name="Di Gregorio A."/>
            <person name="Gelpke M."/>
            <person name="Goodstein D.M."/>
            <person name="Harafuji N."/>
            <person name="Hastings K.E."/>
            <person name="Ho I."/>
            <person name="Hotta K."/>
            <person name="Huang W."/>
            <person name="Kawashima T."/>
            <person name="Lemaire P."/>
            <person name="Martinez D."/>
            <person name="Meinertzhagen I.A."/>
            <person name="Necula S."/>
            <person name="Nonaka M."/>
            <person name="Putnam N."/>
            <person name="Rash S."/>
            <person name="Saiga H."/>
            <person name="Satake M."/>
            <person name="Terry A."/>
            <person name="Yamada L."/>
            <person name="Wang H.G."/>
            <person name="Awazu S."/>
            <person name="Azumi K."/>
            <person name="Boore J."/>
            <person name="Branno M."/>
            <person name="Chin-Bow S."/>
            <person name="DeSantis R."/>
            <person name="Doyle S."/>
            <person name="Francino P."/>
            <person name="Keys D.N."/>
            <person name="Haga S."/>
            <person name="Hayashi H."/>
            <person name="Hino K."/>
            <person name="Imai K.S."/>
            <person name="Inaba K."/>
            <person name="Kano S."/>
            <person name="Kobayashi K."/>
            <person name="Kobayashi M."/>
            <person name="Lee B.I."/>
            <person name="Makabe K.W."/>
            <person name="Manohar C."/>
            <person name="Matassi G."/>
            <person name="Medina M."/>
            <person name="Mochizuki Y."/>
            <person name="Mount S."/>
            <person name="Morishita T."/>
            <person name="Miura S."/>
            <person name="Nakayama A."/>
            <person name="Nishizaka S."/>
            <person name="Nomoto H."/>
            <person name="Ohta F."/>
            <person name="Oishi K."/>
            <person name="Rigoutsos I."/>
            <person name="Sano M."/>
            <person name="Sasaki A."/>
            <person name="Sasakura Y."/>
            <person name="Shoguchi E."/>
            <person name="Shin-i T."/>
            <person name="Spagnuolo A."/>
            <person name="Stainier D."/>
            <person name="Suzuki M.M."/>
            <person name="Tassy O."/>
            <person name="Takatori N."/>
            <person name="Tokuoka M."/>
            <person name="Yagi K."/>
            <person name="Yoshizaki F."/>
            <person name="Wada S."/>
            <person name="Zhang C."/>
            <person name="Hyatt P.D."/>
            <person name="Larimer F."/>
            <person name="Detter C."/>
            <person name="Doggett N."/>
            <person name="Glavina T."/>
            <person name="Hawkins T."/>
            <person name="Richardson P."/>
            <person name="Lucas S."/>
            <person name="Kohara Y."/>
            <person name="Levine M."/>
            <person name="Satoh N."/>
            <person name="Rokhsar D.S."/>
        </authorList>
    </citation>
    <scope>NUCLEOTIDE SEQUENCE [LARGE SCALE GENOMIC DNA]</scope>
</reference>
<name>H2XQK3_CIOIN</name>
<dbReference type="HOGENOM" id="CLU_2202860_0_0_1"/>